<sequence>MHPVQEYRQHVSGGGSRKGQFAVRFVRQYPVVAGCWDGLYDDDVVKYVGEADSNDLEEHGRRSAHVVVDVCIATLADNLSRASLSVLCRRHCILDGLRRRSFQQLHEAVKEHRCTGDCRKRGVVFERPKNSAVNPFHVHQGVVDDATDTADYGTESCATFPPEVLNKSALADIARDWCWELRDDALGEGACAVCGQLTVKREHRAVCISDPLLDVLCVDGVTRTERDSVEDTCGQEPGPVLCRAVCTEDQQRCMVCRECDRALRRKMVPKLALANGLWLGEVPPCLTKLNFVEQLTVARYRHNACIVKVHKGGYKLSANAIVFSQPVVRLHAMLPPPSHEMDEMLAILFTGPTAPLLSDFKRTPFIV</sequence>
<evidence type="ECO:0000313" key="1">
    <source>
        <dbReference type="EMBL" id="KAJ3551908.1"/>
    </source>
</evidence>
<dbReference type="Proteomes" id="UP001148662">
    <property type="component" value="Unassembled WGS sequence"/>
</dbReference>
<reference evidence="1" key="1">
    <citation type="submission" date="2022-07" db="EMBL/GenBank/DDBJ databases">
        <title>Genome Sequence of Phlebia brevispora.</title>
        <authorList>
            <person name="Buettner E."/>
        </authorList>
    </citation>
    <scope>NUCLEOTIDE SEQUENCE</scope>
    <source>
        <strain evidence="1">MPL23</strain>
    </source>
</reference>
<protein>
    <submittedName>
        <fullName evidence="1">Uncharacterized protein</fullName>
    </submittedName>
</protein>
<keyword evidence="2" id="KW-1185">Reference proteome</keyword>
<evidence type="ECO:0000313" key="2">
    <source>
        <dbReference type="Proteomes" id="UP001148662"/>
    </source>
</evidence>
<dbReference type="EMBL" id="JANHOG010000734">
    <property type="protein sequence ID" value="KAJ3551908.1"/>
    <property type="molecule type" value="Genomic_DNA"/>
</dbReference>
<proteinExistence type="predicted"/>
<gene>
    <name evidence="1" type="ORF">NM688_g4439</name>
</gene>
<accession>A0ACC1T3A5</accession>
<organism evidence="1 2">
    <name type="scientific">Phlebia brevispora</name>
    <dbReference type="NCBI Taxonomy" id="194682"/>
    <lineage>
        <taxon>Eukaryota</taxon>
        <taxon>Fungi</taxon>
        <taxon>Dikarya</taxon>
        <taxon>Basidiomycota</taxon>
        <taxon>Agaricomycotina</taxon>
        <taxon>Agaricomycetes</taxon>
        <taxon>Polyporales</taxon>
        <taxon>Meruliaceae</taxon>
        <taxon>Phlebia</taxon>
    </lineage>
</organism>
<comment type="caution">
    <text evidence="1">The sequence shown here is derived from an EMBL/GenBank/DDBJ whole genome shotgun (WGS) entry which is preliminary data.</text>
</comment>
<name>A0ACC1T3A5_9APHY</name>